<protein>
    <submittedName>
        <fullName evidence="3">Acyltransferase family protein</fullName>
        <ecNumber evidence="3">2.3.-.-</ecNumber>
    </submittedName>
</protein>
<keyword evidence="1" id="KW-0812">Transmembrane</keyword>
<dbReference type="EMBL" id="JBHTCF010000003">
    <property type="protein sequence ID" value="MFC7304754.1"/>
    <property type="molecule type" value="Genomic_DNA"/>
</dbReference>
<keyword evidence="1" id="KW-1133">Transmembrane helix</keyword>
<name>A0ABW2JGF6_9ACTN</name>
<accession>A0ABW2JGF6</accession>
<dbReference type="PANTHER" id="PTHR23028:SF53">
    <property type="entry name" value="ACYL_TRANSF_3 DOMAIN-CONTAINING PROTEIN"/>
    <property type="match status" value="1"/>
</dbReference>
<keyword evidence="3" id="KW-0012">Acyltransferase</keyword>
<feature type="transmembrane region" description="Helical" evidence="1">
    <location>
        <begin position="174"/>
        <end position="194"/>
    </location>
</feature>
<comment type="caution">
    <text evidence="3">The sequence shown here is derived from an EMBL/GenBank/DDBJ whole genome shotgun (WGS) entry which is preliminary data.</text>
</comment>
<organism evidence="3 4">
    <name type="scientific">Streptomyces monticola</name>
    <dbReference type="NCBI Taxonomy" id="2666263"/>
    <lineage>
        <taxon>Bacteria</taxon>
        <taxon>Bacillati</taxon>
        <taxon>Actinomycetota</taxon>
        <taxon>Actinomycetes</taxon>
        <taxon>Kitasatosporales</taxon>
        <taxon>Streptomycetaceae</taxon>
        <taxon>Streptomyces</taxon>
    </lineage>
</organism>
<evidence type="ECO:0000313" key="3">
    <source>
        <dbReference type="EMBL" id="MFC7304754.1"/>
    </source>
</evidence>
<keyword evidence="4" id="KW-1185">Reference proteome</keyword>
<evidence type="ECO:0000313" key="4">
    <source>
        <dbReference type="Proteomes" id="UP001596523"/>
    </source>
</evidence>
<reference evidence="4" key="1">
    <citation type="journal article" date="2019" name="Int. J. Syst. Evol. Microbiol.">
        <title>The Global Catalogue of Microorganisms (GCM) 10K type strain sequencing project: providing services to taxonomists for standard genome sequencing and annotation.</title>
        <authorList>
            <consortium name="The Broad Institute Genomics Platform"/>
            <consortium name="The Broad Institute Genome Sequencing Center for Infectious Disease"/>
            <person name="Wu L."/>
            <person name="Ma J."/>
        </authorList>
    </citation>
    <scope>NUCLEOTIDE SEQUENCE [LARGE SCALE GENOMIC DNA]</scope>
    <source>
        <strain evidence="4">SYNS20</strain>
    </source>
</reference>
<feature type="domain" description="Acyltransferase 3" evidence="2">
    <location>
        <begin position="16"/>
        <end position="356"/>
    </location>
</feature>
<dbReference type="InterPro" id="IPR002656">
    <property type="entry name" value="Acyl_transf_3_dom"/>
</dbReference>
<keyword evidence="1" id="KW-0472">Membrane</keyword>
<dbReference type="GO" id="GO:0016746">
    <property type="term" value="F:acyltransferase activity"/>
    <property type="evidence" value="ECO:0007669"/>
    <property type="project" value="UniProtKB-KW"/>
</dbReference>
<proteinExistence type="predicted"/>
<feature type="transmembrane region" description="Helical" evidence="1">
    <location>
        <begin position="93"/>
        <end position="112"/>
    </location>
</feature>
<feature type="transmembrane region" description="Helical" evidence="1">
    <location>
        <begin position="144"/>
        <end position="162"/>
    </location>
</feature>
<feature type="transmembrane region" description="Helical" evidence="1">
    <location>
        <begin position="21"/>
        <end position="41"/>
    </location>
</feature>
<feature type="transmembrane region" description="Helical" evidence="1">
    <location>
        <begin position="244"/>
        <end position="261"/>
    </location>
</feature>
<gene>
    <name evidence="3" type="ORF">ACFQVC_11050</name>
</gene>
<dbReference type="Proteomes" id="UP001596523">
    <property type="component" value="Unassembled WGS sequence"/>
</dbReference>
<keyword evidence="3" id="KW-0808">Transferase</keyword>
<feature type="transmembrane region" description="Helical" evidence="1">
    <location>
        <begin position="53"/>
        <end position="72"/>
    </location>
</feature>
<feature type="transmembrane region" description="Helical" evidence="1">
    <location>
        <begin position="299"/>
        <end position="322"/>
    </location>
</feature>
<dbReference type="InterPro" id="IPR050879">
    <property type="entry name" value="Acyltransferase_3"/>
</dbReference>
<evidence type="ECO:0000259" key="2">
    <source>
        <dbReference type="Pfam" id="PF01757"/>
    </source>
</evidence>
<evidence type="ECO:0000256" key="1">
    <source>
        <dbReference type="SAM" id="Phobius"/>
    </source>
</evidence>
<feature type="transmembrane region" description="Helical" evidence="1">
    <location>
        <begin position="214"/>
        <end position="237"/>
    </location>
</feature>
<feature type="transmembrane region" description="Helical" evidence="1">
    <location>
        <begin position="267"/>
        <end position="287"/>
    </location>
</feature>
<dbReference type="Pfam" id="PF01757">
    <property type="entry name" value="Acyl_transf_3"/>
    <property type="match status" value="1"/>
</dbReference>
<feature type="transmembrane region" description="Helical" evidence="1">
    <location>
        <begin position="334"/>
        <end position="356"/>
    </location>
</feature>
<sequence>MTTDLAAFPAYGRRLDSLTGLRFLAAALVFFSHFVTSGLLFGPEAPSGMIDLAGRSGGIAVGFFFVLSGFVLTYSSRPGDTASHFWLRRFAKIYPTHAIAWIISVLLVAWAGEQVLAAAAGSKLLLFHGWIPHPSFINNNVNPVSWSLCCEALFYALFPWLLRALRRIPADGLWWAAGLTVALIFSVPVVAQFLPAHPLLPPPLPAVSFHQAWFVYLFPPVRVLDFVLGILLARIVLEGRWIRLGLTPAGLIAVAGFLGMLKVPTLFSMTAATVIPCALIICSAADADRKGRRSLLRTGVMVWLGEISFALYMTHWLVFYAGSHVFGLTRFTSGAGAFGVIAYCVVGSLAVAVLMYRCVEMPIMRVVCRPAGVVPNIA</sequence>
<dbReference type="RefSeq" id="WP_381829485.1">
    <property type="nucleotide sequence ID" value="NZ_JBHTCF010000003.1"/>
</dbReference>
<dbReference type="PANTHER" id="PTHR23028">
    <property type="entry name" value="ACETYLTRANSFERASE"/>
    <property type="match status" value="1"/>
</dbReference>
<dbReference type="EC" id="2.3.-.-" evidence="3"/>